<dbReference type="Proteomes" id="UP001151760">
    <property type="component" value="Unassembled WGS sequence"/>
</dbReference>
<keyword evidence="2" id="KW-0472">Membrane</keyword>
<feature type="region of interest" description="Disordered" evidence="1">
    <location>
        <begin position="1"/>
        <end position="27"/>
    </location>
</feature>
<proteinExistence type="predicted"/>
<evidence type="ECO:0000256" key="1">
    <source>
        <dbReference type="SAM" id="MobiDB-lite"/>
    </source>
</evidence>
<sequence length="244" mass="28104">MRTRSQARRRRQPQVRQTSVESSNLEKPDNPPIVLRLLIVLWRILLEDPPSVNVDAYLILPVLENSLPGNTYKPEGRFIRSNEDVQTSVDSNQSRKQNPELMLLLLFLQFLKHQFHFITGARLPFVLARAISFKWTRLQKYTADYKPYDGSTKSTSLDMAVMSISRGPRIFQRDRVGNPTHILSLLFSTVLQISLLSGTVIFFKWKKQIRFLALEVDPIHHEVDPNLSGSLRGTSSLIEAFFEQ</sequence>
<feature type="transmembrane region" description="Helical" evidence="2">
    <location>
        <begin position="182"/>
        <end position="203"/>
    </location>
</feature>
<evidence type="ECO:0000256" key="2">
    <source>
        <dbReference type="SAM" id="Phobius"/>
    </source>
</evidence>
<reference evidence="3" key="2">
    <citation type="submission" date="2022-01" db="EMBL/GenBank/DDBJ databases">
        <authorList>
            <person name="Yamashiro T."/>
            <person name="Shiraishi A."/>
            <person name="Satake H."/>
            <person name="Nakayama K."/>
        </authorList>
    </citation>
    <scope>NUCLEOTIDE SEQUENCE</scope>
</reference>
<name>A0ABQ5HT36_9ASTR</name>
<keyword evidence="2" id="KW-0812">Transmembrane</keyword>
<keyword evidence="2" id="KW-1133">Transmembrane helix</keyword>
<feature type="compositionally biased region" description="Basic residues" evidence="1">
    <location>
        <begin position="1"/>
        <end position="13"/>
    </location>
</feature>
<gene>
    <name evidence="3" type="ORF">Tco_1079881</name>
</gene>
<organism evidence="3 4">
    <name type="scientific">Tanacetum coccineum</name>
    <dbReference type="NCBI Taxonomy" id="301880"/>
    <lineage>
        <taxon>Eukaryota</taxon>
        <taxon>Viridiplantae</taxon>
        <taxon>Streptophyta</taxon>
        <taxon>Embryophyta</taxon>
        <taxon>Tracheophyta</taxon>
        <taxon>Spermatophyta</taxon>
        <taxon>Magnoliopsida</taxon>
        <taxon>eudicotyledons</taxon>
        <taxon>Gunneridae</taxon>
        <taxon>Pentapetalae</taxon>
        <taxon>asterids</taxon>
        <taxon>campanulids</taxon>
        <taxon>Asterales</taxon>
        <taxon>Asteraceae</taxon>
        <taxon>Asteroideae</taxon>
        <taxon>Anthemideae</taxon>
        <taxon>Anthemidinae</taxon>
        <taxon>Tanacetum</taxon>
    </lineage>
</organism>
<protein>
    <submittedName>
        <fullName evidence="3">Uncharacterized protein</fullName>
    </submittedName>
</protein>
<evidence type="ECO:0000313" key="4">
    <source>
        <dbReference type="Proteomes" id="UP001151760"/>
    </source>
</evidence>
<keyword evidence="4" id="KW-1185">Reference proteome</keyword>
<comment type="caution">
    <text evidence="3">The sequence shown here is derived from an EMBL/GenBank/DDBJ whole genome shotgun (WGS) entry which is preliminary data.</text>
</comment>
<dbReference type="EMBL" id="BQNB010019981">
    <property type="protein sequence ID" value="GJT91036.1"/>
    <property type="molecule type" value="Genomic_DNA"/>
</dbReference>
<accession>A0ABQ5HT36</accession>
<reference evidence="3" key="1">
    <citation type="journal article" date="2022" name="Int. J. Mol. Sci.">
        <title>Draft Genome of Tanacetum Coccineum: Genomic Comparison of Closely Related Tanacetum-Family Plants.</title>
        <authorList>
            <person name="Yamashiro T."/>
            <person name="Shiraishi A."/>
            <person name="Nakayama K."/>
            <person name="Satake H."/>
        </authorList>
    </citation>
    <scope>NUCLEOTIDE SEQUENCE</scope>
</reference>
<evidence type="ECO:0000313" key="3">
    <source>
        <dbReference type="EMBL" id="GJT91036.1"/>
    </source>
</evidence>